<dbReference type="Proteomes" id="UP000823388">
    <property type="component" value="Chromosome 9N"/>
</dbReference>
<evidence type="ECO:0000313" key="8">
    <source>
        <dbReference type="EMBL" id="KAG2543078.1"/>
    </source>
</evidence>
<dbReference type="EMBL" id="CM029054">
    <property type="protein sequence ID" value="KAG2543078.1"/>
    <property type="molecule type" value="Genomic_DNA"/>
</dbReference>
<feature type="region of interest" description="Disordered" evidence="7">
    <location>
        <begin position="258"/>
        <end position="311"/>
    </location>
</feature>
<evidence type="ECO:0000313" key="9">
    <source>
        <dbReference type="Proteomes" id="UP000823388"/>
    </source>
</evidence>
<feature type="compositionally biased region" description="Low complexity" evidence="7">
    <location>
        <begin position="258"/>
        <end position="276"/>
    </location>
</feature>
<dbReference type="PANTHER" id="PTHR33541">
    <property type="entry name" value="PROTEIN BIG GRAIN 1-LIKE A-RELATED"/>
    <property type="match status" value="1"/>
</dbReference>
<reference evidence="8" key="1">
    <citation type="submission" date="2020-05" db="EMBL/GenBank/DDBJ databases">
        <title>WGS assembly of Panicum virgatum.</title>
        <authorList>
            <person name="Lovell J.T."/>
            <person name="Jenkins J."/>
            <person name="Shu S."/>
            <person name="Juenger T.E."/>
            <person name="Schmutz J."/>
        </authorList>
    </citation>
    <scope>NUCLEOTIDE SEQUENCE</scope>
    <source>
        <strain evidence="8">AP13</strain>
    </source>
</reference>
<feature type="region of interest" description="Disordered" evidence="7">
    <location>
        <begin position="107"/>
        <end position="130"/>
    </location>
</feature>
<gene>
    <name evidence="8" type="ORF">PVAP13_9NG725800</name>
</gene>
<organism evidence="8 9">
    <name type="scientific">Panicum virgatum</name>
    <name type="common">Blackwell switchgrass</name>
    <dbReference type="NCBI Taxonomy" id="38727"/>
    <lineage>
        <taxon>Eukaryota</taxon>
        <taxon>Viridiplantae</taxon>
        <taxon>Streptophyta</taxon>
        <taxon>Embryophyta</taxon>
        <taxon>Tracheophyta</taxon>
        <taxon>Spermatophyta</taxon>
        <taxon>Magnoliopsida</taxon>
        <taxon>Liliopsida</taxon>
        <taxon>Poales</taxon>
        <taxon>Poaceae</taxon>
        <taxon>PACMAD clade</taxon>
        <taxon>Panicoideae</taxon>
        <taxon>Panicodae</taxon>
        <taxon>Paniceae</taxon>
        <taxon>Panicinae</taxon>
        <taxon>Panicum</taxon>
        <taxon>Panicum sect. Hiantes</taxon>
    </lineage>
</organism>
<dbReference type="GO" id="GO:0005886">
    <property type="term" value="C:plasma membrane"/>
    <property type="evidence" value="ECO:0007669"/>
    <property type="project" value="UniProtKB-SubCell"/>
</dbReference>
<keyword evidence="3" id="KW-0813">Transport</keyword>
<feature type="compositionally biased region" description="Basic and acidic residues" evidence="7">
    <location>
        <begin position="34"/>
        <end position="54"/>
    </location>
</feature>
<evidence type="ECO:0000256" key="3">
    <source>
        <dbReference type="ARBA" id="ARBA00022448"/>
    </source>
</evidence>
<evidence type="ECO:0000256" key="6">
    <source>
        <dbReference type="ARBA" id="ARBA00023294"/>
    </source>
</evidence>
<evidence type="ECO:0000256" key="4">
    <source>
        <dbReference type="ARBA" id="ARBA00022475"/>
    </source>
</evidence>
<keyword evidence="4" id="KW-1003">Cell membrane</keyword>
<dbReference type="PANTHER" id="PTHR33541:SF28">
    <property type="entry name" value="PROTEIN BIG GRAIN 1-LIKE A"/>
    <property type="match status" value="1"/>
</dbReference>
<dbReference type="InterPro" id="IPR039621">
    <property type="entry name" value="BG1-like"/>
</dbReference>
<name>A0A8T0N2E6_PANVG</name>
<evidence type="ECO:0000256" key="1">
    <source>
        <dbReference type="ARBA" id="ARBA00004236"/>
    </source>
</evidence>
<evidence type="ECO:0008006" key="10">
    <source>
        <dbReference type="Google" id="ProtNLM"/>
    </source>
</evidence>
<keyword evidence="6" id="KW-0927">Auxin signaling pathway</keyword>
<accession>A0A8T0N2E6</accession>
<dbReference type="AlphaFoldDB" id="A0A8T0N2E6"/>
<proteinExistence type="inferred from homology"/>
<evidence type="ECO:0000256" key="5">
    <source>
        <dbReference type="ARBA" id="ARBA00023136"/>
    </source>
</evidence>
<evidence type="ECO:0000256" key="2">
    <source>
        <dbReference type="ARBA" id="ARBA00010067"/>
    </source>
</evidence>
<comment type="subcellular location">
    <subcellularLocation>
        <location evidence="1">Cell membrane</location>
    </subcellularLocation>
</comment>
<keyword evidence="5" id="KW-0472">Membrane</keyword>
<keyword evidence="9" id="KW-1185">Reference proteome</keyword>
<protein>
    <recommendedName>
        <fullName evidence="10">Protein BIG GRAIN 1</fullName>
    </recommendedName>
</protein>
<comment type="caution">
    <text evidence="8">The sequence shown here is derived from an EMBL/GenBank/DDBJ whole genome shotgun (WGS) entry which is preliminary data.</text>
</comment>
<comment type="similarity">
    <text evidence="2">Belongs to the BIG GRAIN 1 (BG1) plant protein family.</text>
</comment>
<sequence>MLTRELQQPAPHHSCCGGADGMGTPGPGAARYISRGDGKTGARAHRQGDGDRHHPPGRHPRFVSLPPPPRHVSASPPSPWLHPVPPRPRRYIFGPIPSPPSPFFPPSSLTLLSPKPKPSSHPSSKTHRSSYHQALLPFHAPPLPARLALSSFSDRLCSRALLSARGVSGRELWLSSAGGMERWGDKGAVAPAPGRARRYADQPSFSSTLLDAIYKSMDEPDDGVAAAARKQTQDLHYSCYYKASLAGSYRASRAHATTSSSSECSSYGGFSSSEAESSQHRRLRPIRTSVAAAGEAPAPDKTKRAAKNKPGANIRAKLRDLRKPASPGARLAGFLNAIFNGKRAPPTPPSASRAAAAAESACSTASSYSRSCLSKTPSTRGQPKRTVRFMDSDSEAAAAVPAAAVERQRVQVGVVELERMLLHRMEMDSDEDDEDEESSDASSDLFELENFAAVAPAAGGAAAYRDELPVYETTRVVLNRAIGHGHGHGYAHGRSTRVVV</sequence>
<feature type="compositionally biased region" description="Pro residues" evidence="7">
    <location>
        <begin position="65"/>
        <end position="83"/>
    </location>
</feature>
<feature type="region of interest" description="Disordered" evidence="7">
    <location>
        <begin position="1"/>
        <end position="83"/>
    </location>
</feature>
<evidence type="ECO:0000256" key="7">
    <source>
        <dbReference type="SAM" id="MobiDB-lite"/>
    </source>
</evidence>
<dbReference type="GO" id="GO:0009734">
    <property type="term" value="P:auxin-activated signaling pathway"/>
    <property type="evidence" value="ECO:0007669"/>
    <property type="project" value="UniProtKB-KW"/>
</dbReference>